<feature type="compositionally biased region" description="Basic and acidic residues" evidence="2">
    <location>
        <begin position="47"/>
        <end position="60"/>
    </location>
</feature>
<protein>
    <recommendedName>
        <fullName evidence="3">Fibronectin type-III domain-containing protein</fullName>
    </recommendedName>
</protein>
<feature type="compositionally biased region" description="Acidic residues" evidence="2">
    <location>
        <begin position="1655"/>
        <end position="1675"/>
    </location>
</feature>
<dbReference type="Proteomes" id="UP000030746">
    <property type="component" value="Unassembled WGS sequence"/>
</dbReference>
<evidence type="ECO:0000313" key="5">
    <source>
        <dbReference type="Proteomes" id="UP000030746"/>
    </source>
</evidence>
<accession>V3ZJI7</accession>
<dbReference type="InterPro" id="IPR003961">
    <property type="entry name" value="FN3_dom"/>
</dbReference>
<feature type="domain" description="Fibronectin type-III" evidence="3">
    <location>
        <begin position="2988"/>
        <end position="3078"/>
    </location>
</feature>
<feature type="region of interest" description="Disordered" evidence="2">
    <location>
        <begin position="1"/>
        <end position="60"/>
    </location>
</feature>
<feature type="domain" description="Fibronectin type-III" evidence="3">
    <location>
        <begin position="2393"/>
        <end position="2491"/>
    </location>
</feature>
<dbReference type="InterPro" id="IPR036116">
    <property type="entry name" value="FN3_sf"/>
</dbReference>
<reference evidence="4 5" key="1">
    <citation type="journal article" date="2013" name="Nature">
        <title>Insights into bilaterian evolution from three spiralian genomes.</title>
        <authorList>
            <person name="Simakov O."/>
            <person name="Marletaz F."/>
            <person name="Cho S.J."/>
            <person name="Edsinger-Gonzales E."/>
            <person name="Havlak P."/>
            <person name="Hellsten U."/>
            <person name="Kuo D.H."/>
            <person name="Larsson T."/>
            <person name="Lv J."/>
            <person name="Arendt D."/>
            <person name="Savage R."/>
            <person name="Osoegawa K."/>
            <person name="de Jong P."/>
            <person name="Grimwood J."/>
            <person name="Chapman J.A."/>
            <person name="Shapiro H."/>
            <person name="Aerts A."/>
            <person name="Otillar R.P."/>
            <person name="Terry A.Y."/>
            <person name="Boore J.L."/>
            <person name="Grigoriev I.V."/>
            <person name="Lindberg D.R."/>
            <person name="Seaver E.C."/>
            <person name="Weisblat D.A."/>
            <person name="Putnam N.H."/>
            <person name="Rokhsar D.S."/>
        </authorList>
    </citation>
    <scope>NUCLEOTIDE SEQUENCE [LARGE SCALE GENOMIC DNA]</scope>
</reference>
<dbReference type="GeneID" id="20236135"/>
<dbReference type="SUPFAM" id="SSF49503">
    <property type="entry name" value="Cupredoxins"/>
    <property type="match status" value="2"/>
</dbReference>
<evidence type="ECO:0000256" key="2">
    <source>
        <dbReference type="SAM" id="MobiDB-lite"/>
    </source>
</evidence>
<feature type="compositionally biased region" description="Polar residues" evidence="2">
    <location>
        <begin position="1390"/>
        <end position="1399"/>
    </location>
</feature>
<dbReference type="PANTHER" id="PTHR46708">
    <property type="entry name" value="TENASCIN"/>
    <property type="match status" value="1"/>
</dbReference>
<dbReference type="HOGENOM" id="CLU_224625_0_0_1"/>
<feature type="domain" description="Fibronectin type-III" evidence="3">
    <location>
        <begin position="2516"/>
        <end position="2616"/>
    </location>
</feature>
<feature type="compositionally biased region" description="Polar residues" evidence="2">
    <location>
        <begin position="1311"/>
        <end position="1333"/>
    </location>
</feature>
<feature type="compositionally biased region" description="Polar residues" evidence="2">
    <location>
        <begin position="1"/>
        <end position="36"/>
    </location>
</feature>
<dbReference type="OMA" id="HLYGTSD"/>
<dbReference type="InterPro" id="IPR036249">
    <property type="entry name" value="Thioredoxin-like_sf"/>
</dbReference>
<dbReference type="InterPro" id="IPR050991">
    <property type="entry name" value="ECM_Regulatory_Proteins"/>
</dbReference>
<feature type="domain" description="Fibronectin type-III" evidence="3">
    <location>
        <begin position="3080"/>
        <end position="3172"/>
    </location>
</feature>
<keyword evidence="1" id="KW-0677">Repeat</keyword>
<name>V3ZJI7_LOTGI</name>
<dbReference type="EMBL" id="KB202283">
    <property type="protein sequence ID" value="ESO91438.1"/>
    <property type="molecule type" value="Genomic_DNA"/>
</dbReference>
<dbReference type="SUPFAM" id="SSF52833">
    <property type="entry name" value="Thioredoxin-like"/>
    <property type="match status" value="1"/>
</dbReference>
<keyword evidence="5" id="KW-1185">Reference proteome</keyword>
<feature type="region of interest" description="Disordered" evidence="2">
    <location>
        <begin position="1502"/>
        <end position="1525"/>
    </location>
</feature>
<feature type="compositionally biased region" description="Basic residues" evidence="2">
    <location>
        <begin position="1745"/>
        <end position="1754"/>
    </location>
</feature>
<dbReference type="Gene3D" id="2.60.40.10">
    <property type="entry name" value="Immunoglobulins"/>
    <property type="match status" value="6"/>
</dbReference>
<feature type="compositionally biased region" description="Basic and acidic residues" evidence="2">
    <location>
        <begin position="1417"/>
        <end position="1427"/>
    </location>
</feature>
<sequence length="3795" mass="429057">MGNGASTETGNIIVENPQNPGSQQLRSRNTTPSNMASKARKTPTPQKSRDSSFNEEKGRDIDGSFDGIVIHVAQSGFSENQIEVREGQSIQFLWEDKSSKLSLLQVVHDGEKLRPVIGGYQSNPEDCDGLFRQQFNLEGEYKFALSGMRCTPLNVIVKKRSDYDARVTDNGFQPEIINIDIGHSVKWWWKNCSVPHTIQEITYIMDRGCFQKQSVTPSMVATVTGAYKHTFQRSGIYYFLSESGQEVGKTHLCVVQVHDTCREYKLEVLDSSFQPMILLIEEGDRVWFHWDKNKCKKSHSVYEIEAPPLGYSDDEPYIPTKDGFRWSAPSKQGLLSHQFHKTGVFYFSDQNFDEAAEYIGSVIVKPKQKEHVIQLTRDGFSAELSYISTGDRIWWKWDGETVTNFIDNLLIIEDDKCLNPATNNRTSEPISEDLYHMLDEESASLITMSGLATCQFTTIGVYHYRIAETDENINTCSVIVNPGSKNNTVHLTDDGFEPKVVTIRPNDRVWWVWQGCKKQHNIIQVTHQGSYVEKGFSSGLTRDSPSAYVHQFIMPGVYYFISANLPKLFGAVVVSSQPQVHEVKVNVKELIPDPITIQLNDIVCWVFRQPQKHAILDVKSNESLHGSLFSPRRCHGLAVTTCGISHYNSLSFHYGKLASKEEKISSSVICDERNDNAVVRVDKHGFHPTKVYLSKGHSVLWNWKGTNEEHNIIHVNSPNSDQPLNVIEGIKSFNSGKLLRNNSFLYTFDDEGVYTVASQGAPGYSCNIYIKSHANRSSQPMIVEGNGGIVDKNHCVELYCDTPESDIYYTTDSSPPSLASSKTKDIYYTTDSSPPSLASSKTKKYDKKNGVILSRKGYCFIRAISVAESCMVSHTFTSNRFTVQSHDNDDDDNESDVEVEVVNENIQNSAKSNSSDWDWLNCAPQIKGCFTGPGEMELFWEQAAEANRHLIKGYSVLLNGVSYCPLFPAHNNSLNITGLAGNRFYQIFVEVYSKTNNRPLKSNVLNLRCPIKTNEGGPVISLEIPDKKDSISIVWMAIDSPDCQIEGYSVYINDQQCGPKLVPDPNSNRCKVIIGSCSYDIPYKIFVDAIVSGTGETKMSNVIEMQLPLDTSGITLPPQNERDNDEEIYCEYVEIHEGSGYLPQMDDEKNTKEEVIDMNYSKGIEPLSEKKRSMKTYASMDTYSKAFLEKKSNNIDQSRQEFFIEDDLKRNFTAPRQSQKSFYAVAKFMMNFIRAQKRLQVFKKGPKKLPLNWGVLKNVFHKTVQLHGHVEVGKNIPELDPEPEEEVKVKPSKRLPLNKLKRFVNVKQQLSRVVKPSQQQPTPEVQKNPSYTETKFELPKQNSFSRSETETRHLMPRQNSQSRSDHSETRLQLPRQHSQGYQSDRRLQLPRQSSQGYSDSSDRGLNMPRQMSQSHSDYSETRFELPRQHSHNPSEYAQRSREGFAKMRNVRSEDERRYHQHDPRKHTSHNRTSFDYYQDDIEEVSFDSEFDDSTDRSYRVVERAEDSGQFGEQSRGPGRHGKTGNYFHDLYERQLEVDYDTPRRRMHHDLEQTDSEIYHYDSLYGRKPEHTQKIIKDNFPYKDEIGIYPPQLNYYDRKVLPPKEYGGMLDRYLECYQQMPPEDQSTFTEDQYLQGKSDEKGGKKRPGNTFHIDSMESESETETEDSDVASDDDNNLEQNIVILDAASNRTHDTVHSKSKKKHRRRKDKPKRKRKHFSPRKASYVDVDDDDDEDYADGGRQGNEHQRRHGKRKSGRTTAIVEVQQTVELDVQDSRFGDNNQEITEQKRLAVPVSSSANMLPVGEGEFILGDGDGILPAPSIMVESRGKRGVRVVWELPESPDPNYKLILYCVNVVGYKFSKDINSDISFECNLVEKGEQVRGVQHCWNVQGEEKCNIKGLLPSLTYRIYVIANYTHLHGDEACEIQTTSSVLYYTTMGPPKPPTTLVKSVDFYQATMEWDPPSIVHPGVKIKGYQLYVDNKPLGDVRNSDVRQMVINNMIPGKTISVHVIAVTSRASQESDPSKTIYLSCPRRPPSPTITQQPSFKQGCVLIAWDKPKESTSSNIEQISAYCVYIDGIWHGEVKANKISDKQGYQFFLTDLSPEQCYDVSVKSVCGQRDVDKETQHVYCLSDSPMSNIVTVRAPAAPKSPTLRLEGLHPDGIDVTWQVPQQFGDASISGYQMLKDNKLYGAVIPPDVNSLKIKDMSLGEKVNLQLIALTEHPVGKTDGSLAGDKDSGLGGSTIPDDKRDIFMGERYSGCKPGPKLSIHYTGLVQAPTEVRCEKVTGHSALIVWNKENGSKPHFVGAENYQVTWWPGSKPQDDINSDSTSDDHLIITNLKPSTCYTIVVEARKMEKYTDIDESLYDRETSDGLNSFILTAKSKHISLTTASPPNPPRNLGVKATTCNSLQVIWDPPEEHGAEVIGIRIECVAADEQDQHFVTVDLMPDTKCTDINTLHEKKDYNVRVIAVTDEYFDRLPDKHPLKKSRTLPRDVLVSTEDSVWLPSSSILAKTAGTEAPANLKITESSRTSLTLTWTPPIIYGSNKLLGQIIRWSDVKRNKGEHGMIIANHVSVLPTEDRIKLDDLCPGAQYKIVVEAVVSIKTSLEREKSGSGIEQYRRTAHVMSKPLLARTRAPIEPPRLLLTSFDKNQGYLYWEKPPLLSVIGKDDEGKPKYLRRYLEGYKLEINGKLQCYLGPSAQTCTLTKCKPGKAYSVVLVAVTCTEESKKTRKQKLKGFFKNVDPQDIDYAAILNDDENLDESPSEPLEICLPRDQEGFLSSLQAVYKNKGSEESDGVGVAHLKWKIQGRTNLIKQFRVIWYCVEDRIIQTKYITSDRHDCSIPVTKIKTLYNFTVEPTYYTDVISQTIQDVQIMIPGPPDAPDIYLRSVDTEEFIIEWGEPRVFGGVKVKGYQVYMNDKKVGAELSNSHRKAVIPCRPNRIYRINLVALSANSQYSDSLKSNTLLINTSTNQHQTGDVVTIDDWASTTDDSDIPVKITKVLDTGIHLDWSTYYPSEEVAYYKVQWSSVAQPTQREVQLSAKDTNCVINKCLPGTNHFVRLVAFDSGGQIWEKSRQMTIQTSAPPDAPILSIRASNFRYLAIQWEKPSEYGDAIIAGYKVFVNGIVEAHLAADQLSYTFTNGRWCHEYSFQVQAMTSDEKMNSRVSDQLIVTWPGAKSPAIHRIPSVSSSTLRVGWEDPHLTDGIKVKHFKLCCIEEDTEKLVQSVGPIHPKTREAEFNHLKKGSYSVYLETHLYGTGDVVRSDTIRMQPSLSPDAPQIAVTMVGLEERRQLEKLTCDLVNKRDRLIRAVGHKLKRIGALSHPVKAEKDEDIIIGAHTLTRVEELLEECFLGLEQYIGQLIAYVSWQCPQSNPDMCVSGYKVLIDGKQYGNALHAGVKTVKVKLDLSEPSYKLTMVAMTDKPQGCSDESNMVELLTSPFKPFSFYCYHGIHNKTAKWPNPGCCKFEDSTSYERQVAKKLANQGLLQKHVPPPVCNILDIFDGDFKPFMSTHKPQFPTVVLFWTPWCEASKKIFDHFIRFAKSSNSEASFIGVTCGISGIQATNRKYLADLLTAKGWRDDNCVWHVTSECSSSRTRNDIIYNSSGRDIDINEEERDKQMDLTELLGVVGVPTMFIIHPQGYMAWHGRYCAYDYTSFNGFMKHTLNEVIHQPCPVSNCDCCNNNMSIDEEALGFLAHEPKNSTAKNVRIAFDDSALLSIHGGRNMSPTRDDTSSGSDRIFIRHKPAYKKSNSRISVDQRPISASSLPVQYHRSPYLAHVTGSSPKQSRFSARPSSARKSNY</sequence>
<feature type="region of interest" description="Disordered" evidence="2">
    <location>
        <begin position="1311"/>
        <end position="1473"/>
    </location>
</feature>
<feature type="domain" description="Fibronectin type-III" evidence="3">
    <location>
        <begin position="1938"/>
        <end position="2032"/>
    </location>
</feature>
<dbReference type="CDD" id="cd00063">
    <property type="entry name" value="FN3"/>
    <property type="match status" value="5"/>
</dbReference>
<feature type="region of interest" description="Disordered" evidence="2">
    <location>
        <begin position="3770"/>
        <end position="3795"/>
    </location>
</feature>
<dbReference type="KEGG" id="lgi:LOTGIDRAFT_153880"/>
<dbReference type="InterPro" id="IPR013783">
    <property type="entry name" value="Ig-like_fold"/>
</dbReference>
<dbReference type="Gene3D" id="3.40.30.10">
    <property type="entry name" value="Glutaredoxin"/>
    <property type="match status" value="1"/>
</dbReference>
<evidence type="ECO:0000259" key="3">
    <source>
        <dbReference type="PROSITE" id="PS50853"/>
    </source>
</evidence>
<gene>
    <name evidence="4" type="ORF">LOTGIDRAFT_153880</name>
</gene>
<dbReference type="InterPro" id="IPR008972">
    <property type="entry name" value="Cupredoxin"/>
</dbReference>
<dbReference type="PROSITE" id="PS50853">
    <property type="entry name" value="FN3"/>
    <property type="match status" value="7"/>
</dbReference>
<dbReference type="OrthoDB" id="10036029at2759"/>
<dbReference type="Gene3D" id="2.60.40.420">
    <property type="entry name" value="Cupredoxins - blue copper proteins"/>
    <property type="match status" value="3"/>
</dbReference>
<dbReference type="Pfam" id="PF00041">
    <property type="entry name" value="fn3"/>
    <property type="match status" value="3"/>
</dbReference>
<evidence type="ECO:0000256" key="1">
    <source>
        <dbReference type="ARBA" id="ARBA00022737"/>
    </source>
</evidence>
<dbReference type="CTD" id="20236135"/>
<dbReference type="SUPFAM" id="SSF49265">
    <property type="entry name" value="Fibronectin type III"/>
    <property type="match status" value="7"/>
</dbReference>
<dbReference type="RefSeq" id="XP_009058127.1">
    <property type="nucleotide sequence ID" value="XM_009059879.1"/>
</dbReference>
<proteinExistence type="predicted"/>
<feature type="compositionally biased region" description="Polar residues" evidence="2">
    <location>
        <begin position="3774"/>
        <end position="3795"/>
    </location>
</feature>
<feature type="compositionally biased region" description="Acidic residues" evidence="2">
    <location>
        <begin position="1725"/>
        <end position="1735"/>
    </location>
</feature>
<feature type="compositionally biased region" description="Basic residues" evidence="2">
    <location>
        <begin position="1696"/>
        <end position="1718"/>
    </location>
</feature>
<organism evidence="4 5">
    <name type="scientific">Lottia gigantea</name>
    <name type="common">Giant owl limpet</name>
    <dbReference type="NCBI Taxonomy" id="225164"/>
    <lineage>
        <taxon>Eukaryota</taxon>
        <taxon>Metazoa</taxon>
        <taxon>Spiralia</taxon>
        <taxon>Lophotrochozoa</taxon>
        <taxon>Mollusca</taxon>
        <taxon>Gastropoda</taxon>
        <taxon>Patellogastropoda</taxon>
        <taxon>Lottioidea</taxon>
        <taxon>Lottiidae</taxon>
        <taxon>Lottia</taxon>
    </lineage>
</organism>
<feature type="domain" description="Fibronectin type-III" evidence="3">
    <location>
        <begin position="2033"/>
        <end position="2145"/>
    </location>
</feature>
<dbReference type="PANTHER" id="PTHR46708:SF2">
    <property type="entry name" value="FIBRONECTIN TYPE-III DOMAIN-CONTAINING PROTEIN"/>
    <property type="match status" value="1"/>
</dbReference>
<dbReference type="STRING" id="225164.V3ZJI7"/>
<feature type="domain" description="Fibronectin type-III" evidence="3">
    <location>
        <begin position="2274"/>
        <end position="2370"/>
    </location>
</feature>
<dbReference type="SMART" id="SM00060">
    <property type="entry name" value="FN3"/>
    <property type="match status" value="12"/>
</dbReference>
<feature type="region of interest" description="Disordered" evidence="2">
    <location>
        <begin position="1633"/>
        <end position="1757"/>
    </location>
</feature>
<feature type="compositionally biased region" description="Basic and acidic residues" evidence="2">
    <location>
        <begin position="1438"/>
        <end position="1461"/>
    </location>
</feature>
<evidence type="ECO:0000313" key="4">
    <source>
        <dbReference type="EMBL" id="ESO91438.1"/>
    </source>
</evidence>